<feature type="domain" description="FAD dependent oxidoreductase" evidence="2">
    <location>
        <begin position="81"/>
        <end position="569"/>
    </location>
</feature>
<evidence type="ECO:0000259" key="2">
    <source>
        <dbReference type="Pfam" id="PF01266"/>
    </source>
</evidence>
<comment type="caution">
    <text evidence="3">The sequence shown here is derived from an EMBL/GenBank/DDBJ whole genome shotgun (WGS) entry which is preliminary data.</text>
</comment>
<dbReference type="SUPFAM" id="SSF51905">
    <property type="entry name" value="FAD/NAD(P)-binding domain"/>
    <property type="match status" value="1"/>
</dbReference>
<dbReference type="Gene3D" id="3.30.9.10">
    <property type="entry name" value="D-Amino Acid Oxidase, subunit A, domain 2"/>
    <property type="match status" value="1"/>
</dbReference>
<proteinExistence type="predicted"/>
<dbReference type="Proteomes" id="UP001301769">
    <property type="component" value="Unassembled WGS sequence"/>
</dbReference>
<dbReference type="PANTHER" id="PTHR13847:SF129">
    <property type="entry name" value="FAD DEPENDENT OXIDOREDUCTASE"/>
    <property type="match status" value="1"/>
</dbReference>
<dbReference type="InterPro" id="IPR036188">
    <property type="entry name" value="FAD/NAD-bd_sf"/>
</dbReference>
<feature type="region of interest" description="Disordered" evidence="1">
    <location>
        <begin position="28"/>
        <end position="54"/>
    </location>
</feature>
<accession>A0AAN6YIK8</accession>
<protein>
    <submittedName>
        <fullName evidence="3">FAD dependent oxidoreductase</fullName>
    </submittedName>
</protein>
<dbReference type="AlphaFoldDB" id="A0AAN6YIK8"/>
<reference evidence="3" key="1">
    <citation type="journal article" date="2023" name="Mol. Phylogenet. Evol.">
        <title>Genome-scale phylogeny and comparative genomics of the fungal order Sordariales.</title>
        <authorList>
            <person name="Hensen N."/>
            <person name="Bonometti L."/>
            <person name="Westerberg I."/>
            <person name="Brannstrom I.O."/>
            <person name="Guillou S."/>
            <person name="Cros-Aarteil S."/>
            <person name="Calhoun S."/>
            <person name="Haridas S."/>
            <person name="Kuo A."/>
            <person name="Mondo S."/>
            <person name="Pangilinan J."/>
            <person name="Riley R."/>
            <person name="LaButti K."/>
            <person name="Andreopoulos B."/>
            <person name="Lipzen A."/>
            <person name="Chen C."/>
            <person name="Yan M."/>
            <person name="Daum C."/>
            <person name="Ng V."/>
            <person name="Clum A."/>
            <person name="Steindorff A."/>
            <person name="Ohm R.A."/>
            <person name="Martin F."/>
            <person name="Silar P."/>
            <person name="Natvig D.O."/>
            <person name="Lalanne C."/>
            <person name="Gautier V."/>
            <person name="Ament-Velasquez S.L."/>
            <person name="Kruys A."/>
            <person name="Hutchinson M.I."/>
            <person name="Powell A.J."/>
            <person name="Barry K."/>
            <person name="Miller A.N."/>
            <person name="Grigoriev I.V."/>
            <person name="Debuchy R."/>
            <person name="Gladieux P."/>
            <person name="Hiltunen Thoren M."/>
            <person name="Johannesson H."/>
        </authorList>
    </citation>
    <scope>NUCLEOTIDE SEQUENCE</scope>
    <source>
        <strain evidence="3">PSN293</strain>
    </source>
</reference>
<reference evidence="3" key="2">
    <citation type="submission" date="2023-05" db="EMBL/GenBank/DDBJ databases">
        <authorList>
            <consortium name="Lawrence Berkeley National Laboratory"/>
            <person name="Steindorff A."/>
            <person name="Hensen N."/>
            <person name="Bonometti L."/>
            <person name="Westerberg I."/>
            <person name="Brannstrom I.O."/>
            <person name="Guillou S."/>
            <person name="Cros-Aarteil S."/>
            <person name="Calhoun S."/>
            <person name="Haridas S."/>
            <person name="Kuo A."/>
            <person name="Mondo S."/>
            <person name="Pangilinan J."/>
            <person name="Riley R."/>
            <person name="Labutti K."/>
            <person name="Andreopoulos B."/>
            <person name="Lipzen A."/>
            <person name="Chen C."/>
            <person name="Yanf M."/>
            <person name="Daum C."/>
            <person name="Ng V."/>
            <person name="Clum A."/>
            <person name="Ohm R."/>
            <person name="Martin F."/>
            <person name="Silar P."/>
            <person name="Natvig D."/>
            <person name="Lalanne C."/>
            <person name="Gautier V."/>
            <person name="Ament-Velasquez S.L."/>
            <person name="Kruys A."/>
            <person name="Hutchinson M.I."/>
            <person name="Powell A.J."/>
            <person name="Barry K."/>
            <person name="Miller A.N."/>
            <person name="Grigoriev I.V."/>
            <person name="Debuchy R."/>
            <person name="Gladieux P."/>
            <person name="Thoren M.H."/>
            <person name="Johannesson H."/>
        </authorList>
    </citation>
    <scope>NUCLEOTIDE SEQUENCE</scope>
    <source>
        <strain evidence="3">PSN293</strain>
    </source>
</reference>
<dbReference type="GO" id="GO:0005737">
    <property type="term" value="C:cytoplasm"/>
    <property type="evidence" value="ECO:0007669"/>
    <property type="project" value="TreeGrafter"/>
</dbReference>
<dbReference type="PANTHER" id="PTHR13847">
    <property type="entry name" value="SARCOSINE DEHYDROGENASE-RELATED"/>
    <property type="match status" value="1"/>
</dbReference>
<dbReference type="Gene3D" id="3.50.50.60">
    <property type="entry name" value="FAD/NAD(P)-binding domain"/>
    <property type="match status" value="1"/>
</dbReference>
<evidence type="ECO:0000313" key="4">
    <source>
        <dbReference type="Proteomes" id="UP001301769"/>
    </source>
</evidence>
<evidence type="ECO:0000256" key="1">
    <source>
        <dbReference type="SAM" id="MobiDB-lite"/>
    </source>
</evidence>
<organism evidence="3 4">
    <name type="scientific">Rhypophila decipiens</name>
    <dbReference type="NCBI Taxonomy" id="261697"/>
    <lineage>
        <taxon>Eukaryota</taxon>
        <taxon>Fungi</taxon>
        <taxon>Dikarya</taxon>
        <taxon>Ascomycota</taxon>
        <taxon>Pezizomycotina</taxon>
        <taxon>Sordariomycetes</taxon>
        <taxon>Sordariomycetidae</taxon>
        <taxon>Sordariales</taxon>
        <taxon>Naviculisporaceae</taxon>
        <taxon>Rhypophila</taxon>
    </lineage>
</organism>
<sequence length="601" mass="65295">MATSNIACSSVQAQSPPAISVFREGGQIHSGRDADSDSDPNSTSVPAGLPSANPTKSYWLQNLSPVLEGHRTTPELPAEADVVVVGSGITGAFAAWFLKMGVDSGLDDGLEAEEDDDLYKRKRETQTVVMLEAREACSGATGRNGGHCQPQVYSISPTSAEFELGTYHFLEKLIKKYDIPCDWVSQSGVHAFLSQDVFDFAKDSVEDLETTHPHLAAQVTVICPNKTDPQSPDAQAKNIKPQPKQTLSSLRIPHAKGAIIQQHAASLWPYKLVSWLLEHLLSKFTSDEFNLQTNTPVTSLRRASRSDIPTTTDGNKRQWLLSTPRGTILANKVILATNGYTSHLLPKMSDLIVPVRGQVAALVPPAFSQSTTQEEEIAKLEHTYLYVASEPGEEGHNTKEDYLIQRPIRSGEQTKRGPGEYIFGGGRDFASSPAYGLGEWRDDSIDRDVSTYLRGHLSPPLDLRPDIPNNDEEDTINDKSLTQGLEASYQWTGVMGFTRDGHPLVGPVPASLVPDADSNNYGTLNENEAARAEQGKGGAMGDGEGVWICAGYNGHGMPVAALSARAIVEQVLGLSSPSSRRRGAEALPREFYFTEERVKLT</sequence>
<keyword evidence="4" id="KW-1185">Reference proteome</keyword>
<gene>
    <name evidence="3" type="ORF">QBC37DRAFT_410301</name>
</gene>
<evidence type="ECO:0000313" key="3">
    <source>
        <dbReference type="EMBL" id="KAK4219118.1"/>
    </source>
</evidence>
<dbReference type="Pfam" id="PF01266">
    <property type="entry name" value="DAO"/>
    <property type="match status" value="1"/>
</dbReference>
<dbReference type="EMBL" id="MU858049">
    <property type="protein sequence ID" value="KAK4219118.1"/>
    <property type="molecule type" value="Genomic_DNA"/>
</dbReference>
<name>A0AAN6YIK8_9PEZI</name>
<dbReference type="InterPro" id="IPR006076">
    <property type="entry name" value="FAD-dep_OxRdtase"/>
</dbReference>